<dbReference type="InterPro" id="IPR018721">
    <property type="entry name" value="DUF2252"/>
</dbReference>
<protein>
    <submittedName>
        <fullName evidence="1">Uncharacterized protein</fullName>
    </submittedName>
</protein>
<dbReference type="AlphaFoldDB" id="A0A679I5T6"/>
<evidence type="ECO:0000313" key="2">
    <source>
        <dbReference type="Proteomes" id="UP000463961"/>
    </source>
</evidence>
<evidence type="ECO:0000313" key="1">
    <source>
        <dbReference type="EMBL" id="BBU69388.1"/>
    </source>
</evidence>
<organism evidence="1 2">
    <name type="scientific">Fluviibacter phosphoraccumulans</name>
    <dbReference type="NCBI Taxonomy" id="1751046"/>
    <lineage>
        <taxon>Bacteria</taxon>
        <taxon>Pseudomonadati</taxon>
        <taxon>Pseudomonadota</taxon>
        <taxon>Betaproteobacteria</taxon>
        <taxon>Rhodocyclales</taxon>
        <taxon>Fluviibacteraceae</taxon>
        <taxon>Fluviibacter</taxon>
    </lineage>
</organism>
<accession>A0A679I5T6</accession>
<dbReference type="EMBL" id="AP022345">
    <property type="protein sequence ID" value="BBU69388.1"/>
    <property type="molecule type" value="Genomic_DNA"/>
</dbReference>
<name>A0A679I5T6_9RHOO</name>
<keyword evidence="2" id="KW-1185">Reference proteome</keyword>
<proteinExistence type="predicted"/>
<gene>
    <name evidence="1" type="ORF">ICHIAU1_16710</name>
</gene>
<dbReference type="Proteomes" id="UP000463961">
    <property type="component" value="Chromosome"/>
</dbReference>
<sequence>MALNTLKSFISPRPSANERLSTGKALRKKSPRSSLAEFKPNTQRQDAIRILSAQAESRIADLIPIRHARMAANPFAFYRGGAALMAHDLSTLPSARISVQLCGDMHVSNFGFFSTTERQLVFGINDFDETLPGHFDWDLKRLAASAMIAAAYLGQDRIYGENLVRLMTRSYRRHMCEYATMPYVELARNYIDQPTLIAAAHRIKAFSQHFVGKQINKARKNTNQGVFDKLTHDTPSGRKIIDNPPLVTHRENSVAGHNIVDILDEGLKTYARSLLSDRRHVLTRYRMADWARKVVGVGSVGTACWVIYMEGLDDKDPLFLQFKEAQRSVLAPYFSDRAFRTQGERVTHGQRLIQGAPDLFLGYGATREKQFYVRQLRDMKGGIAIGDGGIGVNEFPDYARLFGWALANAHARSGDPALLAGYCGKTEQLDDALVKFSVAYSEQNAADYDQFIKAIRSGKLPCATENF</sequence>
<dbReference type="PANTHER" id="PTHR39441:SF1">
    <property type="entry name" value="DUF2252 DOMAIN-CONTAINING PROTEIN"/>
    <property type="match status" value="1"/>
</dbReference>
<dbReference type="OrthoDB" id="1491115at2"/>
<dbReference type="RefSeq" id="WP_162049898.1">
    <property type="nucleotide sequence ID" value="NZ_AP019011.1"/>
</dbReference>
<dbReference type="PANTHER" id="PTHR39441">
    <property type="entry name" value="DUF2252 DOMAIN-CONTAINING PROTEIN"/>
    <property type="match status" value="1"/>
</dbReference>
<dbReference type="Pfam" id="PF10009">
    <property type="entry name" value="DUF2252"/>
    <property type="match status" value="1"/>
</dbReference>
<reference evidence="2" key="1">
    <citation type="submission" date="2020-01" db="EMBL/GenBank/DDBJ databases">
        <title>Phosphoaccumulans saitamaens gen. nov., sp. nov., a polyphosphate accumulating bacterium isolated from surface river water.</title>
        <authorList>
            <person name="Watanabe K."/>
            <person name="Suda W."/>
        </authorList>
    </citation>
    <scope>NUCLEOTIDE SEQUENCE [LARGE SCALE GENOMIC DNA]</scope>
    <source>
        <strain evidence="2">ICHIAU1</strain>
    </source>
</reference>